<organism evidence="1">
    <name type="scientific">marine sediment metagenome</name>
    <dbReference type="NCBI Taxonomy" id="412755"/>
    <lineage>
        <taxon>unclassified sequences</taxon>
        <taxon>metagenomes</taxon>
        <taxon>ecological metagenomes</taxon>
    </lineage>
</organism>
<evidence type="ECO:0000313" key="1">
    <source>
        <dbReference type="EMBL" id="KKL70332.1"/>
    </source>
</evidence>
<reference evidence="1" key="1">
    <citation type="journal article" date="2015" name="Nature">
        <title>Complex archaea that bridge the gap between prokaryotes and eukaryotes.</title>
        <authorList>
            <person name="Spang A."/>
            <person name="Saw J.H."/>
            <person name="Jorgensen S.L."/>
            <person name="Zaremba-Niedzwiedzka K."/>
            <person name="Martijn J."/>
            <person name="Lind A.E."/>
            <person name="van Eijk R."/>
            <person name="Schleper C."/>
            <person name="Guy L."/>
            <person name="Ettema T.J."/>
        </authorList>
    </citation>
    <scope>NUCLEOTIDE SEQUENCE</scope>
</reference>
<name>A0A0F9H4X9_9ZZZZ</name>
<protein>
    <submittedName>
        <fullName evidence="1">Uncharacterized protein</fullName>
    </submittedName>
</protein>
<comment type="caution">
    <text evidence="1">The sequence shown here is derived from an EMBL/GenBank/DDBJ whole genome shotgun (WGS) entry which is preliminary data.</text>
</comment>
<proteinExistence type="predicted"/>
<accession>A0A0F9H4X9</accession>
<dbReference type="EMBL" id="LAZR01025928">
    <property type="protein sequence ID" value="KKL70332.1"/>
    <property type="molecule type" value="Genomic_DNA"/>
</dbReference>
<gene>
    <name evidence="1" type="ORF">LCGC14_2105950</name>
</gene>
<sequence>MIAYINTNKKSLILHTNTGKHEVPFSKIQQIEDYLEDAKVYYITNAIEVNAIDIVNLVNSLEGKKPQKQMSQSGNQYIHCIAEGAVYVRDVKFKNKYDLHFYDEKMKETIKKDISLQNLLNTGQLEIINETQRKKLLKGLKLKNRQTLNRDKLKDASLDKIIIDGTVDDFINNPQDDVIGINMDGEEEDIVIETEIEKNLKIIRNVEL</sequence>
<dbReference type="AlphaFoldDB" id="A0A0F9H4X9"/>